<keyword evidence="3" id="KW-1185">Reference proteome</keyword>
<sequence>MQGSVSYLEIGAQDAQVSQDFFRQLFGWPFTASGEQPQEGWFQTPDIRVGLHGNDPVPQLLVFFQVPDMAAAMARVTTLGGQADGAGPDEPGFGVFCLCTDPQGARFGLHQPSAS</sequence>
<dbReference type="InterPro" id="IPR052164">
    <property type="entry name" value="Anthracycline_SecMetBiosynth"/>
</dbReference>
<dbReference type="OrthoDB" id="9793039at2"/>
<dbReference type="AlphaFoldDB" id="A0A2S0PDQ6"/>
<dbReference type="Proteomes" id="UP000244173">
    <property type="component" value="Chromosome"/>
</dbReference>
<dbReference type="Gene3D" id="3.10.180.10">
    <property type="entry name" value="2,3-Dihydroxybiphenyl 1,2-Dioxygenase, domain 1"/>
    <property type="match status" value="1"/>
</dbReference>
<name>A0A2S0PDQ6_9NEIS</name>
<dbReference type="InterPro" id="IPR037523">
    <property type="entry name" value="VOC_core"/>
</dbReference>
<dbReference type="InterPro" id="IPR041581">
    <property type="entry name" value="Glyoxalase_6"/>
</dbReference>
<reference evidence="2 3" key="1">
    <citation type="submission" date="2018-04" db="EMBL/GenBank/DDBJ databases">
        <title>Denitrifier Microvirgula.</title>
        <authorList>
            <person name="Anderson E."/>
            <person name="Jang J."/>
            <person name="Ishii S."/>
        </authorList>
    </citation>
    <scope>NUCLEOTIDE SEQUENCE [LARGE SCALE GENOMIC DNA]</scope>
    <source>
        <strain evidence="2 3">BE2.4</strain>
    </source>
</reference>
<dbReference type="PANTHER" id="PTHR33993">
    <property type="entry name" value="GLYOXALASE-RELATED"/>
    <property type="match status" value="1"/>
</dbReference>
<dbReference type="EMBL" id="CP028519">
    <property type="protein sequence ID" value="AVY95518.1"/>
    <property type="molecule type" value="Genomic_DNA"/>
</dbReference>
<dbReference type="CDD" id="cd07247">
    <property type="entry name" value="SgaA_N_like"/>
    <property type="match status" value="1"/>
</dbReference>
<dbReference type="PROSITE" id="PS51819">
    <property type="entry name" value="VOC"/>
    <property type="match status" value="1"/>
</dbReference>
<evidence type="ECO:0000259" key="1">
    <source>
        <dbReference type="PROSITE" id="PS51819"/>
    </source>
</evidence>
<protein>
    <submittedName>
        <fullName evidence="2">VOC family protein</fullName>
    </submittedName>
</protein>
<evidence type="ECO:0000313" key="3">
    <source>
        <dbReference type="Proteomes" id="UP000244173"/>
    </source>
</evidence>
<dbReference type="Pfam" id="PF18029">
    <property type="entry name" value="Glyoxalase_6"/>
    <property type="match status" value="1"/>
</dbReference>
<organism evidence="2 3">
    <name type="scientific">Microvirgula aerodenitrificans</name>
    <dbReference type="NCBI Taxonomy" id="57480"/>
    <lineage>
        <taxon>Bacteria</taxon>
        <taxon>Pseudomonadati</taxon>
        <taxon>Pseudomonadota</taxon>
        <taxon>Betaproteobacteria</taxon>
        <taxon>Neisseriales</taxon>
        <taxon>Aquaspirillaceae</taxon>
        <taxon>Microvirgula</taxon>
    </lineage>
</organism>
<evidence type="ECO:0000313" key="2">
    <source>
        <dbReference type="EMBL" id="AVY95518.1"/>
    </source>
</evidence>
<feature type="domain" description="VOC" evidence="1">
    <location>
        <begin position="4"/>
        <end position="112"/>
    </location>
</feature>
<accession>A0A2S0PDQ6</accession>
<dbReference type="InterPro" id="IPR029068">
    <property type="entry name" value="Glyas_Bleomycin-R_OHBP_Dase"/>
</dbReference>
<dbReference type="PANTHER" id="PTHR33993:SF14">
    <property type="entry name" value="GB|AAF24581.1"/>
    <property type="match status" value="1"/>
</dbReference>
<proteinExistence type="predicted"/>
<dbReference type="SUPFAM" id="SSF54593">
    <property type="entry name" value="Glyoxalase/Bleomycin resistance protein/Dihydroxybiphenyl dioxygenase"/>
    <property type="match status" value="1"/>
</dbReference>
<dbReference type="KEGG" id="maer:DAI18_16785"/>
<gene>
    <name evidence="2" type="ORF">DAI18_16785</name>
</gene>